<feature type="domain" description="C2H2-type" evidence="6">
    <location>
        <begin position="63"/>
        <end position="86"/>
    </location>
</feature>
<dbReference type="PROSITE" id="PS00028">
    <property type="entry name" value="ZINC_FINGER_C2H2_1"/>
    <property type="match status" value="3"/>
</dbReference>
<keyword evidence="3 5" id="KW-0863">Zinc-finger</keyword>
<evidence type="ECO:0000259" key="6">
    <source>
        <dbReference type="PROSITE" id="PS50157"/>
    </source>
</evidence>
<dbReference type="EMBL" id="OD565050">
    <property type="protein sequence ID" value="CAD7440670.1"/>
    <property type="molecule type" value="Genomic_DNA"/>
</dbReference>
<evidence type="ECO:0000256" key="4">
    <source>
        <dbReference type="ARBA" id="ARBA00022833"/>
    </source>
</evidence>
<feature type="domain" description="C2H2-type" evidence="6">
    <location>
        <begin position="486"/>
        <end position="514"/>
    </location>
</feature>
<dbReference type="SUPFAM" id="SSF57667">
    <property type="entry name" value="beta-beta-alpha zinc fingers"/>
    <property type="match status" value="3"/>
</dbReference>
<dbReference type="Gene3D" id="3.30.160.60">
    <property type="entry name" value="Classic Zinc Finger"/>
    <property type="match status" value="3"/>
</dbReference>
<evidence type="ECO:0000256" key="1">
    <source>
        <dbReference type="ARBA" id="ARBA00022723"/>
    </source>
</evidence>
<keyword evidence="1" id="KW-0479">Metal-binding</keyword>
<evidence type="ECO:0000313" key="7">
    <source>
        <dbReference type="EMBL" id="CAD7440670.1"/>
    </source>
</evidence>
<name>A0A7R9ESS4_9NEOP</name>
<gene>
    <name evidence="7" type="ORF">TBIB3V08_LOCUS3165</name>
</gene>
<feature type="domain" description="C2H2-type" evidence="6">
    <location>
        <begin position="210"/>
        <end position="237"/>
    </location>
</feature>
<dbReference type="AlphaFoldDB" id="A0A7R9ESS4"/>
<evidence type="ECO:0000256" key="2">
    <source>
        <dbReference type="ARBA" id="ARBA00022737"/>
    </source>
</evidence>
<evidence type="ECO:0000256" key="3">
    <source>
        <dbReference type="ARBA" id="ARBA00022771"/>
    </source>
</evidence>
<dbReference type="GO" id="GO:0000981">
    <property type="term" value="F:DNA-binding transcription factor activity, RNA polymerase II-specific"/>
    <property type="evidence" value="ECO:0007669"/>
    <property type="project" value="TreeGrafter"/>
</dbReference>
<proteinExistence type="predicted"/>
<dbReference type="PROSITE" id="PS50157">
    <property type="entry name" value="ZINC_FINGER_C2H2_2"/>
    <property type="match status" value="4"/>
</dbReference>
<dbReference type="PANTHER" id="PTHR24409:SF295">
    <property type="entry name" value="AZ2-RELATED"/>
    <property type="match status" value="1"/>
</dbReference>
<dbReference type="Pfam" id="PF12874">
    <property type="entry name" value="zf-met"/>
    <property type="match status" value="1"/>
</dbReference>
<keyword evidence="4" id="KW-0862">Zinc</keyword>
<evidence type="ECO:0000256" key="5">
    <source>
        <dbReference type="PROSITE-ProRule" id="PRU00042"/>
    </source>
</evidence>
<dbReference type="PANTHER" id="PTHR24409">
    <property type="entry name" value="ZINC FINGER PROTEIN 142"/>
    <property type="match status" value="1"/>
</dbReference>
<protein>
    <recommendedName>
        <fullName evidence="6">C2H2-type domain-containing protein</fullName>
    </recommendedName>
</protein>
<dbReference type="Pfam" id="PF00096">
    <property type="entry name" value="zf-C2H2"/>
    <property type="match status" value="2"/>
</dbReference>
<dbReference type="SMART" id="SM00355">
    <property type="entry name" value="ZnF_C2H2"/>
    <property type="match status" value="9"/>
</dbReference>
<feature type="domain" description="C2H2-type" evidence="6">
    <location>
        <begin position="308"/>
        <end position="336"/>
    </location>
</feature>
<reference evidence="7" key="1">
    <citation type="submission" date="2020-11" db="EMBL/GenBank/DDBJ databases">
        <authorList>
            <person name="Tran Van P."/>
        </authorList>
    </citation>
    <scope>NUCLEOTIDE SEQUENCE</scope>
</reference>
<accession>A0A7R9ESS4</accession>
<keyword evidence="2" id="KW-0677">Repeat</keyword>
<dbReference type="InterPro" id="IPR036236">
    <property type="entry name" value="Znf_C2H2_sf"/>
</dbReference>
<dbReference type="GO" id="GO:0000977">
    <property type="term" value="F:RNA polymerase II transcription regulatory region sequence-specific DNA binding"/>
    <property type="evidence" value="ECO:0007669"/>
    <property type="project" value="TreeGrafter"/>
</dbReference>
<organism evidence="7">
    <name type="scientific">Timema bartmani</name>
    <dbReference type="NCBI Taxonomy" id="61472"/>
    <lineage>
        <taxon>Eukaryota</taxon>
        <taxon>Metazoa</taxon>
        <taxon>Ecdysozoa</taxon>
        <taxon>Arthropoda</taxon>
        <taxon>Hexapoda</taxon>
        <taxon>Insecta</taxon>
        <taxon>Pterygota</taxon>
        <taxon>Neoptera</taxon>
        <taxon>Polyneoptera</taxon>
        <taxon>Phasmatodea</taxon>
        <taxon>Timematodea</taxon>
        <taxon>Timematoidea</taxon>
        <taxon>Timematidae</taxon>
        <taxon>Timema</taxon>
    </lineage>
</organism>
<dbReference type="GO" id="GO:0008270">
    <property type="term" value="F:zinc ion binding"/>
    <property type="evidence" value="ECO:0007669"/>
    <property type="project" value="UniProtKB-KW"/>
</dbReference>
<dbReference type="InterPro" id="IPR013087">
    <property type="entry name" value="Znf_C2H2_type"/>
</dbReference>
<dbReference type="GO" id="GO:0005634">
    <property type="term" value="C:nucleus"/>
    <property type="evidence" value="ECO:0007669"/>
    <property type="project" value="TreeGrafter"/>
</dbReference>
<sequence>MWWRLEGEIPGLAWGPQYIVEKNAPRHFSIYTRLNNRQALCKICGKMVINLKNHFLVHFPEQHICPRCSKTFSRLDSLTLHMRRIHNVPPDAYQRNKPDPKKDILKSVQETHIKVPDGGIVLDSGASSYNHSAPEPVLIMECSAQDAPSSPEMFPDRFGVLGGGDLADQSCYEKLYVRLPDNPCLFKCLTCGKNVSNRWHHTRRHRPQNLKCPLCQQVFTRKDNWKAHINVHSLSLPARRSDSLQTMTNHHDLLKETCSNLGNGSKAWHMRLTFDKLPGFSNLHRCKLCGKVVTHIRNHYHVHFPGRFECPLCRATYTRSDNLRTHCRFKHPLFNPDTRKFDAEPVDLNTTSNTTVASLNNNEKQWRIVNCRHGSGPSWVMNGSVSGPGLSLIMNESLPDYKDTFVKFLHGNSRQCKICGKVVNNMKNHYLFHNPGCAPDSERDGHMFLKLPRKSGDSPTLHLCQLCGKVVRNKWHHYRFHNPEYFQCPLCHTVHNRKDHLKAHMKIKHNLEMNPISKRCVQHLTESDQKRKYERIQSSYPDVCDGEFVLGPDGPCHKFSTPEPSLLEFLEPTSSECPTLDPEFNAKNSAYGSQSNGKNCGVLDTCTIVFRIASRITGVDYVVKSCPTYITITMFTTLAVTSVINQTKEEQRPLLKLGEQDWTADS</sequence>